<comment type="caution">
    <text evidence="2">The sequence shown here is derived from an EMBL/GenBank/DDBJ whole genome shotgun (WGS) entry which is preliminary data.</text>
</comment>
<dbReference type="RefSeq" id="WP_185003396.1">
    <property type="nucleotide sequence ID" value="NZ_BAAAUI010000035.1"/>
</dbReference>
<dbReference type="PANTHER" id="PTHR47691:SF3">
    <property type="entry name" value="HTH-TYPE TRANSCRIPTIONAL REGULATOR RV0890C-RELATED"/>
    <property type="match status" value="1"/>
</dbReference>
<proteinExistence type="predicted"/>
<reference evidence="2 3" key="1">
    <citation type="submission" date="2020-08" db="EMBL/GenBank/DDBJ databases">
        <title>Sequencing the genomes of 1000 actinobacteria strains.</title>
        <authorList>
            <person name="Klenk H.-P."/>
        </authorList>
    </citation>
    <scope>NUCLEOTIDE SEQUENCE [LARGE SCALE GENOMIC DNA]</scope>
    <source>
        <strain evidence="2 3">DSM 44230</strain>
    </source>
</reference>
<dbReference type="InterPro" id="IPR019734">
    <property type="entry name" value="TPR_rpt"/>
</dbReference>
<sequence>MDNNAMSGVTGNVVQAATIVGGVHIHATDEARSVPRQLPALARGFTGREPLLATIDEAMGNTPPDTVPVVVLSGMGGVGKTALAVSWASAAAERFPGGQLYVDLRGYGPDEPLPPGEVLGGFLRALGMAPEWMPTDTGQRASTFRSLVAGRQVLVLLDNARDAEQVRPLLPGPGSSVIVTSRSPLTGLVVTQGATPVPVDVLGTEEALALLRTLLGPQGEEEPHTVATLARHCTHLPLALRVVAGLVRSVPARPLAEVAATLIDEHRRLDSLDVGDPRTAVRTVFSWSYHRLPAHQARMFRLLGRVPGATAPKQALAALAGVSLAVADRLLEALAEAQLVTATANHRIGMHDLLRLYASELVERDDGDERFEATTRLFDHYLHGTDQADRLLTPNRFRIPLEGLPREVPSFPDQDAALAWMVAEQEVLTGLLQLEDYRLDVRSWQLAYTMRGYFFLTKDWDAWIRTHELALTATVRLKDRKAEASTRNNLSMALLERGSVEAAERHCWAALQIFDDLGDLRGAGNALGNCAWVLHRRGDHEGALEQVTRALGNYHRCGARTNAGITLRSIAIFETALGRYEIAIRHIHEAMAIFEERSSLLNMAMALNCLGETHHQSGDLRAADQAHEEAITLARAQGSAFEEARAHHGRARVAVLFGDHEQAVTEFEAALELFTRLSAFEGEEVAAELTRLRP</sequence>
<dbReference type="PANTHER" id="PTHR47691">
    <property type="entry name" value="REGULATOR-RELATED"/>
    <property type="match status" value="1"/>
</dbReference>
<dbReference type="Pfam" id="PF00931">
    <property type="entry name" value="NB-ARC"/>
    <property type="match status" value="1"/>
</dbReference>
<dbReference type="AlphaFoldDB" id="A0A7W7FTW7"/>
<dbReference type="SMART" id="SM00028">
    <property type="entry name" value="TPR"/>
    <property type="match status" value="5"/>
</dbReference>
<dbReference type="Proteomes" id="UP000533598">
    <property type="component" value="Unassembled WGS sequence"/>
</dbReference>
<dbReference type="InterPro" id="IPR002182">
    <property type="entry name" value="NB-ARC"/>
</dbReference>
<accession>A0A7W7FTW7</accession>
<dbReference type="Gene3D" id="1.25.40.10">
    <property type="entry name" value="Tetratricopeptide repeat domain"/>
    <property type="match status" value="1"/>
</dbReference>
<dbReference type="EMBL" id="JACHMH010000001">
    <property type="protein sequence ID" value="MBB4677450.1"/>
    <property type="molecule type" value="Genomic_DNA"/>
</dbReference>
<keyword evidence="3" id="KW-1185">Reference proteome</keyword>
<evidence type="ECO:0000313" key="2">
    <source>
        <dbReference type="EMBL" id="MBB4677450.1"/>
    </source>
</evidence>
<dbReference type="InterPro" id="IPR027417">
    <property type="entry name" value="P-loop_NTPase"/>
</dbReference>
<evidence type="ECO:0000259" key="1">
    <source>
        <dbReference type="Pfam" id="PF00931"/>
    </source>
</evidence>
<dbReference type="SUPFAM" id="SSF52540">
    <property type="entry name" value="P-loop containing nucleoside triphosphate hydrolases"/>
    <property type="match status" value="1"/>
</dbReference>
<dbReference type="SUPFAM" id="SSF48452">
    <property type="entry name" value="TPR-like"/>
    <property type="match status" value="1"/>
</dbReference>
<dbReference type="InterPro" id="IPR011990">
    <property type="entry name" value="TPR-like_helical_dom_sf"/>
</dbReference>
<protein>
    <submittedName>
        <fullName evidence="2">Tetratricopeptide (TPR) repeat protein</fullName>
    </submittedName>
</protein>
<evidence type="ECO:0000313" key="3">
    <source>
        <dbReference type="Proteomes" id="UP000533598"/>
    </source>
</evidence>
<organism evidence="2 3">
    <name type="scientific">Crossiella cryophila</name>
    <dbReference type="NCBI Taxonomy" id="43355"/>
    <lineage>
        <taxon>Bacteria</taxon>
        <taxon>Bacillati</taxon>
        <taxon>Actinomycetota</taxon>
        <taxon>Actinomycetes</taxon>
        <taxon>Pseudonocardiales</taxon>
        <taxon>Pseudonocardiaceae</taxon>
        <taxon>Crossiella</taxon>
    </lineage>
</organism>
<dbReference type="GO" id="GO:0043531">
    <property type="term" value="F:ADP binding"/>
    <property type="evidence" value="ECO:0007669"/>
    <property type="project" value="InterPro"/>
</dbReference>
<feature type="domain" description="NB-ARC" evidence="1">
    <location>
        <begin position="67"/>
        <end position="213"/>
    </location>
</feature>
<dbReference type="Pfam" id="PF13424">
    <property type="entry name" value="TPR_12"/>
    <property type="match status" value="2"/>
</dbReference>
<dbReference type="Gene3D" id="3.40.50.300">
    <property type="entry name" value="P-loop containing nucleotide triphosphate hydrolases"/>
    <property type="match status" value="1"/>
</dbReference>
<name>A0A7W7FTW7_9PSEU</name>
<dbReference type="PRINTS" id="PR00364">
    <property type="entry name" value="DISEASERSIST"/>
</dbReference>
<gene>
    <name evidence="2" type="ORF">HNR67_003568</name>
</gene>